<protein>
    <submittedName>
        <fullName evidence="1">Uncharacterized protein</fullName>
    </submittedName>
</protein>
<dbReference type="RefSeq" id="WP_164210865.1">
    <property type="nucleotide sequence ID" value="NZ_JAAGSC010000039.1"/>
</dbReference>
<dbReference type="Proteomes" id="UP000484885">
    <property type="component" value="Unassembled WGS sequence"/>
</dbReference>
<accession>A0A845UYA6</accession>
<gene>
    <name evidence="1" type="ORF">G3I74_07075</name>
</gene>
<evidence type="ECO:0000313" key="1">
    <source>
        <dbReference type="EMBL" id="NDY95484.1"/>
    </source>
</evidence>
<comment type="caution">
    <text evidence="1">The sequence shown here is derived from an EMBL/GenBank/DDBJ whole genome shotgun (WGS) entry which is preliminary data.</text>
</comment>
<reference evidence="1 2" key="1">
    <citation type="submission" date="2020-02" db="EMBL/GenBank/DDBJ databases">
        <authorList>
            <person name="Zhang X.-Y."/>
        </authorList>
    </citation>
    <scope>NUCLEOTIDE SEQUENCE [LARGE SCALE GENOMIC DNA]</scope>
    <source>
        <strain evidence="1 2">C33</strain>
    </source>
</reference>
<dbReference type="EMBL" id="JAAGSC010000039">
    <property type="protein sequence ID" value="NDY95484.1"/>
    <property type="molecule type" value="Genomic_DNA"/>
</dbReference>
<proteinExistence type="predicted"/>
<dbReference type="AlphaFoldDB" id="A0A845UYA6"/>
<name>A0A845UYA6_9GAMM</name>
<sequence>MQQVPGHGIFFVQKKRALDAFFWLLGASRNEERDGYYDTHGCIFSFENSWRKSQISAGLYPPQKKTFLTRFDFGFSPSSLKEPVLIVMLTTTAKSSINA</sequence>
<keyword evidence="2" id="KW-1185">Reference proteome</keyword>
<organism evidence="1 2">
    <name type="scientific">Wenzhouxiangella limi</name>
    <dbReference type="NCBI Taxonomy" id="2707351"/>
    <lineage>
        <taxon>Bacteria</taxon>
        <taxon>Pseudomonadati</taxon>
        <taxon>Pseudomonadota</taxon>
        <taxon>Gammaproteobacteria</taxon>
        <taxon>Chromatiales</taxon>
        <taxon>Wenzhouxiangellaceae</taxon>
        <taxon>Wenzhouxiangella</taxon>
    </lineage>
</organism>
<evidence type="ECO:0000313" key="2">
    <source>
        <dbReference type="Proteomes" id="UP000484885"/>
    </source>
</evidence>